<evidence type="ECO:0000313" key="3">
    <source>
        <dbReference type="Proteomes" id="UP000306229"/>
    </source>
</evidence>
<evidence type="ECO:0000256" key="1">
    <source>
        <dbReference type="SAM" id="Phobius"/>
    </source>
</evidence>
<keyword evidence="3" id="KW-1185">Reference proteome</keyword>
<keyword evidence="1" id="KW-0472">Membrane</keyword>
<evidence type="ECO:0000313" key="2">
    <source>
        <dbReference type="EMBL" id="QCX40425.1"/>
    </source>
</evidence>
<reference evidence="2 3" key="1">
    <citation type="submission" date="2019-05" db="EMBL/GenBank/DDBJ databases">
        <title>Algicella ahnfeltiae gen. nov., sp. nov., a novel marine bacterium of the family Flavobacteriaceae isolated from a red alga.</title>
        <authorList>
            <person name="Nedashkovskaya O.I."/>
            <person name="Kukhlevskiy A.D."/>
            <person name="Kim S.-G."/>
            <person name="Zhukova N.V."/>
            <person name="Mikhailov V.V."/>
        </authorList>
    </citation>
    <scope>NUCLEOTIDE SEQUENCE [LARGE SCALE GENOMIC DNA]</scope>
    <source>
        <strain evidence="2 3">10Alg115</strain>
    </source>
</reference>
<organism evidence="2 3">
    <name type="scientific">Aureibaculum algae</name>
    <dbReference type="NCBI Taxonomy" id="2584122"/>
    <lineage>
        <taxon>Bacteria</taxon>
        <taxon>Pseudomonadati</taxon>
        <taxon>Bacteroidota</taxon>
        <taxon>Flavobacteriia</taxon>
        <taxon>Flavobacteriales</taxon>
        <taxon>Flavobacteriaceae</taxon>
        <taxon>Aureibaculum</taxon>
    </lineage>
</organism>
<accession>A0A5B7TUB0</accession>
<dbReference type="RefSeq" id="WP_138951433.1">
    <property type="nucleotide sequence ID" value="NZ_CP040749.1"/>
</dbReference>
<dbReference type="AlphaFoldDB" id="A0A5B7TUB0"/>
<dbReference type="Proteomes" id="UP000306229">
    <property type="component" value="Chromosome"/>
</dbReference>
<gene>
    <name evidence="2" type="ORF">FF125_18975</name>
</gene>
<dbReference type="KEGG" id="fbe:FF125_18975"/>
<dbReference type="InterPro" id="IPR021326">
    <property type="entry name" value="DUF2931"/>
</dbReference>
<dbReference type="EMBL" id="CP040749">
    <property type="protein sequence ID" value="QCX40425.1"/>
    <property type="molecule type" value="Genomic_DNA"/>
</dbReference>
<dbReference type="OrthoDB" id="5702951at2"/>
<keyword evidence="1" id="KW-1133">Transmembrane helix</keyword>
<protein>
    <submittedName>
        <fullName evidence="2">DUF2931 family protein</fullName>
    </submittedName>
</protein>
<name>A0A5B7TUB0_9FLAO</name>
<proteinExistence type="predicted"/>
<sequence>MRLHKLILVFIIISIILVALNINKYNDFQSWKSDRHYYTAAVGFAEYHPIDGVFTLKAKNGEKFTLFNNEDFGYWGRAYNLDLEYMQLPDSLSAHWVALRERKIFKGTFELPYQKIDSLFKMSNPNRGVFDIYGKGDVFAYTFIIGIEPDGYITLWIEGNYKYQKEIARFKAETTNKYIENATEQESIDELTERLFDRSQTRQLDSIFKYNIPADTTKWKNYSKKYYYYLQFENFPTNIYAMNMDFFNEEKDEFLIKKDTKYFIESGVPLYLKTNKFENDKDIRLKFSEELTHYFNKKKSVLKTSDTLVFLVKYDELQKSMYSSLTTVNEINR</sequence>
<feature type="transmembrane region" description="Helical" evidence="1">
    <location>
        <begin position="6"/>
        <end position="23"/>
    </location>
</feature>
<dbReference type="Pfam" id="PF11153">
    <property type="entry name" value="DUF2931"/>
    <property type="match status" value="1"/>
</dbReference>
<keyword evidence="1" id="KW-0812">Transmembrane</keyword>